<feature type="modified residue" description="4-aspartylphosphate" evidence="4">
    <location>
        <position position="64"/>
    </location>
</feature>
<dbReference type="GO" id="GO:0000160">
    <property type="term" value="P:phosphorelay signal transduction system"/>
    <property type="evidence" value="ECO:0007669"/>
    <property type="project" value="InterPro"/>
</dbReference>
<dbReference type="EMBL" id="JAAXYH010000001">
    <property type="protein sequence ID" value="NMH64004.1"/>
    <property type="molecule type" value="Genomic_DNA"/>
</dbReference>
<dbReference type="Gene3D" id="3.30.70.270">
    <property type="match status" value="1"/>
</dbReference>
<sequence>MEVAATMTQANDAKGKILIVDDQLINIKILHRLLHTDYELFMANSGEQAIALCREVRPDLLLLDIEMPDMNGYEVCLQLKSDPATAGIVVVFVTAHLDEAMEVRGFQMGAVDFIHKPVNPVITRARVRNQLMLKRQSDQLRAIALTDGLTGIPNRRKFDLDYPDYWGQSRRELQPISLLLLDIDYFKRYNDTYGHQAGDECLRRVAQTIGVGANRPHDLVARYGGEEFICVLPRTDLLGAERVAQHLVQAIRSLAIPHRDSDVAEHVTISVGVASCIPQADAVPETLLALADDALYRAKHKGRNRTSSMDAPRQNLLSCD</sequence>
<comment type="catalytic activity">
    <reaction evidence="3">
        <text>2 GTP = 3',3'-c-di-GMP + 2 diphosphate</text>
        <dbReference type="Rhea" id="RHEA:24898"/>
        <dbReference type="ChEBI" id="CHEBI:33019"/>
        <dbReference type="ChEBI" id="CHEBI:37565"/>
        <dbReference type="ChEBI" id="CHEBI:58805"/>
        <dbReference type="EC" id="2.7.7.65"/>
    </reaction>
</comment>
<evidence type="ECO:0000256" key="3">
    <source>
        <dbReference type="ARBA" id="ARBA00034247"/>
    </source>
</evidence>
<feature type="compositionally biased region" description="Polar residues" evidence="5">
    <location>
        <begin position="305"/>
        <end position="320"/>
    </location>
</feature>
<dbReference type="SUPFAM" id="SSF52172">
    <property type="entry name" value="CheY-like"/>
    <property type="match status" value="1"/>
</dbReference>
<gene>
    <name evidence="8" type="ORF">HC757_02285</name>
</gene>
<dbReference type="AlphaFoldDB" id="A0A972FYQ0"/>
<dbReference type="SMART" id="SM00267">
    <property type="entry name" value="GGDEF"/>
    <property type="match status" value="1"/>
</dbReference>
<evidence type="ECO:0000259" key="7">
    <source>
        <dbReference type="PROSITE" id="PS50887"/>
    </source>
</evidence>
<feature type="domain" description="Response regulatory" evidence="6">
    <location>
        <begin position="16"/>
        <end position="131"/>
    </location>
</feature>
<reference evidence="8" key="1">
    <citation type="submission" date="2020-04" db="EMBL/GenBank/DDBJ databases">
        <title>Description of Shewanella salipaludis sp. nov., isolated from a salt marsh.</title>
        <authorList>
            <person name="Park S."/>
            <person name="Yoon J.-H."/>
        </authorList>
    </citation>
    <scope>NUCLEOTIDE SEQUENCE</scope>
    <source>
        <strain evidence="8">SHSM-M6</strain>
    </source>
</reference>
<evidence type="ECO:0000256" key="5">
    <source>
        <dbReference type="SAM" id="MobiDB-lite"/>
    </source>
</evidence>
<dbReference type="GO" id="GO:0043709">
    <property type="term" value="P:cell adhesion involved in single-species biofilm formation"/>
    <property type="evidence" value="ECO:0007669"/>
    <property type="project" value="TreeGrafter"/>
</dbReference>
<organism evidence="8 9">
    <name type="scientific">Shewanella salipaludis</name>
    <dbReference type="NCBI Taxonomy" id="2723052"/>
    <lineage>
        <taxon>Bacteria</taxon>
        <taxon>Pseudomonadati</taxon>
        <taxon>Pseudomonadota</taxon>
        <taxon>Gammaproteobacteria</taxon>
        <taxon>Alteromonadales</taxon>
        <taxon>Shewanellaceae</taxon>
        <taxon>Shewanella</taxon>
    </lineage>
</organism>
<accession>A0A972FYQ0</accession>
<dbReference type="GO" id="GO:1902201">
    <property type="term" value="P:negative regulation of bacterial-type flagellum-dependent cell motility"/>
    <property type="evidence" value="ECO:0007669"/>
    <property type="project" value="TreeGrafter"/>
</dbReference>
<dbReference type="InterPro" id="IPR043128">
    <property type="entry name" value="Rev_trsase/Diguanyl_cyclase"/>
</dbReference>
<feature type="region of interest" description="Disordered" evidence="5">
    <location>
        <begin position="301"/>
        <end position="320"/>
    </location>
</feature>
<dbReference type="CDD" id="cd01949">
    <property type="entry name" value="GGDEF"/>
    <property type="match status" value="1"/>
</dbReference>
<dbReference type="PROSITE" id="PS50887">
    <property type="entry name" value="GGDEF"/>
    <property type="match status" value="1"/>
</dbReference>
<dbReference type="RefSeq" id="WP_169562672.1">
    <property type="nucleotide sequence ID" value="NZ_JAAXYH010000001.1"/>
</dbReference>
<comment type="cofactor">
    <cofactor evidence="1">
        <name>Mg(2+)</name>
        <dbReference type="ChEBI" id="CHEBI:18420"/>
    </cofactor>
</comment>
<dbReference type="InterPro" id="IPR000160">
    <property type="entry name" value="GGDEF_dom"/>
</dbReference>
<comment type="caution">
    <text evidence="8">The sequence shown here is derived from an EMBL/GenBank/DDBJ whole genome shotgun (WGS) entry which is preliminary data.</text>
</comment>
<dbReference type="InterPro" id="IPR011006">
    <property type="entry name" value="CheY-like_superfamily"/>
</dbReference>
<dbReference type="InterPro" id="IPR001789">
    <property type="entry name" value="Sig_transdc_resp-reg_receiver"/>
</dbReference>
<protein>
    <recommendedName>
        <fullName evidence="2">diguanylate cyclase</fullName>
        <ecNumber evidence="2">2.7.7.65</ecNumber>
    </recommendedName>
</protein>
<dbReference type="Proteomes" id="UP000737113">
    <property type="component" value="Unassembled WGS sequence"/>
</dbReference>
<keyword evidence="4" id="KW-0597">Phosphoprotein</keyword>
<dbReference type="GO" id="GO:0005886">
    <property type="term" value="C:plasma membrane"/>
    <property type="evidence" value="ECO:0007669"/>
    <property type="project" value="TreeGrafter"/>
</dbReference>
<dbReference type="FunFam" id="3.30.70.270:FF:000001">
    <property type="entry name" value="Diguanylate cyclase domain protein"/>
    <property type="match status" value="1"/>
</dbReference>
<evidence type="ECO:0000256" key="4">
    <source>
        <dbReference type="PROSITE-ProRule" id="PRU00169"/>
    </source>
</evidence>
<evidence type="ECO:0000256" key="2">
    <source>
        <dbReference type="ARBA" id="ARBA00012528"/>
    </source>
</evidence>
<dbReference type="InterPro" id="IPR029787">
    <property type="entry name" value="Nucleotide_cyclase"/>
</dbReference>
<evidence type="ECO:0000313" key="9">
    <source>
        <dbReference type="Proteomes" id="UP000737113"/>
    </source>
</evidence>
<evidence type="ECO:0000313" key="8">
    <source>
        <dbReference type="EMBL" id="NMH64004.1"/>
    </source>
</evidence>
<proteinExistence type="predicted"/>
<dbReference type="NCBIfam" id="TIGR00254">
    <property type="entry name" value="GGDEF"/>
    <property type="match status" value="1"/>
</dbReference>
<dbReference type="Pfam" id="PF00072">
    <property type="entry name" value="Response_reg"/>
    <property type="match status" value="1"/>
</dbReference>
<dbReference type="SMART" id="SM00448">
    <property type="entry name" value="REC"/>
    <property type="match status" value="1"/>
</dbReference>
<evidence type="ECO:0000256" key="1">
    <source>
        <dbReference type="ARBA" id="ARBA00001946"/>
    </source>
</evidence>
<dbReference type="EC" id="2.7.7.65" evidence="2"/>
<keyword evidence="9" id="KW-1185">Reference proteome</keyword>
<dbReference type="PANTHER" id="PTHR45138">
    <property type="entry name" value="REGULATORY COMPONENTS OF SENSORY TRANSDUCTION SYSTEM"/>
    <property type="match status" value="1"/>
</dbReference>
<dbReference type="InterPro" id="IPR050469">
    <property type="entry name" value="Diguanylate_Cyclase"/>
</dbReference>
<dbReference type="PANTHER" id="PTHR45138:SF9">
    <property type="entry name" value="DIGUANYLATE CYCLASE DGCM-RELATED"/>
    <property type="match status" value="1"/>
</dbReference>
<dbReference type="GO" id="GO:0052621">
    <property type="term" value="F:diguanylate cyclase activity"/>
    <property type="evidence" value="ECO:0007669"/>
    <property type="project" value="UniProtKB-EC"/>
</dbReference>
<dbReference type="PROSITE" id="PS50110">
    <property type="entry name" value="RESPONSE_REGULATORY"/>
    <property type="match status" value="1"/>
</dbReference>
<dbReference type="Pfam" id="PF00990">
    <property type="entry name" value="GGDEF"/>
    <property type="match status" value="1"/>
</dbReference>
<dbReference type="SUPFAM" id="SSF55073">
    <property type="entry name" value="Nucleotide cyclase"/>
    <property type="match status" value="1"/>
</dbReference>
<evidence type="ECO:0000259" key="6">
    <source>
        <dbReference type="PROSITE" id="PS50110"/>
    </source>
</evidence>
<name>A0A972FYQ0_9GAMM</name>
<feature type="domain" description="GGDEF" evidence="7">
    <location>
        <begin position="174"/>
        <end position="311"/>
    </location>
</feature>
<dbReference type="Gene3D" id="3.40.50.2300">
    <property type="match status" value="1"/>
</dbReference>